<comment type="catalytic activity">
    <reaction evidence="10">
        <text>holo-[cytochrome c] = apo-[cytochrome c] + heme b</text>
        <dbReference type="Rhea" id="RHEA:22648"/>
        <dbReference type="Rhea" id="RHEA-COMP:10725"/>
        <dbReference type="Rhea" id="RHEA-COMP:10726"/>
        <dbReference type="ChEBI" id="CHEBI:29950"/>
        <dbReference type="ChEBI" id="CHEBI:60344"/>
        <dbReference type="ChEBI" id="CHEBI:83739"/>
        <dbReference type="EC" id="4.4.1.17"/>
    </reaction>
</comment>
<keyword evidence="3 10" id="KW-0349">Heme</keyword>
<evidence type="ECO:0000313" key="12">
    <source>
        <dbReference type="EMBL" id="POY71764.1"/>
    </source>
</evidence>
<accession>A0A2S5B4R3</accession>
<dbReference type="STRING" id="741276.A0A2S5B4R3"/>
<evidence type="ECO:0000256" key="5">
    <source>
        <dbReference type="ARBA" id="ARBA00022792"/>
    </source>
</evidence>
<keyword evidence="9 10" id="KW-0456">Lyase</keyword>
<dbReference type="EMBL" id="PJQD01000072">
    <property type="protein sequence ID" value="POY71764.1"/>
    <property type="molecule type" value="Genomic_DNA"/>
</dbReference>
<proteinExistence type="inferred from homology"/>
<comment type="caution">
    <text evidence="12">The sequence shown here is derived from an EMBL/GenBank/DDBJ whole genome shotgun (WGS) entry which is preliminary data.</text>
</comment>
<feature type="region of interest" description="Disordered" evidence="11">
    <location>
        <begin position="90"/>
        <end position="131"/>
    </location>
</feature>
<evidence type="ECO:0000256" key="6">
    <source>
        <dbReference type="ARBA" id="ARBA00023004"/>
    </source>
</evidence>
<sequence>MGAQQSTPAGAQPSMQAAQPPPGCPMHQETPPAAPAPPPGCPMHNDADAATAQHAPIGQVNALNNMPSLAQAPAPGQKQFLPLERTISSIPRAPSASPSAPMACPVAHGSSDASTSAGAPKESAEAAKTGQWEYPSPQQFYNALVRKGWETPEESVEMMVDIHNWINEEAWAQVRQWEEKHPGGDRSMLASFQGRPQELSPKARYHLMMAKFFPNYYAGVKPFDRHDWVVHRPNPAASGGSSYMSGGNAQPFTARRYVIDYYHLSDDRDGNPVFSLDVRPAVDDFEAVQERIGEWWKLKKATWFGATPAGEASQPGVRVQEGR</sequence>
<protein>
    <recommendedName>
        <fullName evidence="10">Holocytochrome c-type synthase</fullName>
        <ecNumber evidence="10">4.4.1.17</ecNumber>
    </recommendedName>
</protein>
<keyword evidence="7 10" id="KW-0496">Mitochondrion</keyword>
<feature type="compositionally biased region" description="Low complexity" evidence="11">
    <location>
        <begin position="8"/>
        <end position="18"/>
    </location>
</feature>
<dbReference type="EC" id="4.4.1.17" evidence="10"/>
<organism evidence="12 13">
    <name type="scientific">Rhodotorula taiwanensis</name>
    <dbReference type="NCBI Taxonomy" id="741276"/>
    <lineage>
        <taxon>Eukaryota</taxon>
        <taxon>Fungi</taxon>
        <taxon>Dikarya</taxon>
        <taxon>Basidiomycota</taxon>
        <taxon>Pucciniomycotina</taxon>
        <taxon>Microbotryomycetes</taxon>
        <taxon>Sporidiobolales</taxon>
        <taxon>Sporidiobolaceae</taxon>
        <taxon>Rhodotorula</taxon>
    </lineage>
</organism>
<feature type="compositionally biased region" description="Pro residues" evidence="11">
    <location>
        <begin position="32"/>
        <end position="41"/>
    </location>
</feature>
<evidence type="ECO:0000256" key="4">
    <source>
        <dbReference type="ARBA" id="ARBA00022723"/>
    </source>
</evidence>
<dbReference type="InterPro" id="IPR000511">
    <property type="entry name" value="Holocyt_c/c1_synthase"/>
</dbReference>
<keyword evidence="5 10" id="KW-0999">Mitochondrion inner membrane</keyword>
<feature type="region of interest" description="Disordered" evidence="11">
    <location>
        <begin position="1"/>
        <end position="47"/>
    </location>
</feature>
<gene>
    <name evidence="12" type="ORF">BMF94_5125</name>
</gene>
<keyword evidence="4 10" id="KW-0479">Metal-binding</keyword>
<evidence type="ECO:0000256" key="11">
    <source>
        <dbReference type="SAM" id="MobiDB-lite"/>
    </source>
</evidence>
<evidence type="ECO:0000256" key="7">
    <source>
        <dbReference type="ARBA" id="ARBA00023128"/>
    </source>
</evidence>
<dbReference type="AlphaFoldDB" id="A0A2S5B4R3"/>
<evidence type="ECO:0000256" key="9">
    <source>
        <dbReference type="ARBA" id="ARBA00023239"/>
    </source>
</evidence>
<dbReference type="GO" id="GO:0046872">
    <property type="term" value="F:metal ion binding"/>
    <property type="evidence" value="ECO:0007669"/>
    <property type="project" value="UniProtKB-KW"/>
</dbReference>
<evidence type="ECO:0000256" key="3">
    <source>
        <dbReference type="ARBA" id="ARBA00022617"/>
    </source>
</evidence>
<evidence type="ECO:0000256" key="2">
    <source>
        <dbReference type="ARBA" id="ARBA00007255"/>
    </source>
</evidence>
<dbReference type="OrthoDB" id="4243at2759"/>
<keyword evidence="8 10" id="KW-0472">Membrane</keyword>
<dbReference type="GO" id="GO:0005743">
    <property type="term" value="C:mitochondrial inner membrane"/>
    <property type="evidence" value="ECO:0007669"/>
    <property type="project" value="UniProtKB-SubCell"/>
</dbReference>
<comment type="subcellular location">
    <subcellularLocation>
        <location evidence="1 10">Mitochondrion inner membrane</location>
    </subcellularLocation>
</comment>
<dbReference type="Pfam" id="PF01265">
    <property type="entry name" value="Cyto_heme_lyase"/>
    <property type="match status" value="2"/>
</dbReference>
<feature type="compositionally biased region" description="Low complexity" evidence="11">
    <location>
        <begin position="90"/>
        <end position="107"/>
    </location>
</feature>
<evidence type="ECO:0000256" key="8">
    <source>
        <dbReference type="ARBA" id="ARBA00023136"/>
    </source>
</evidence>
<dbReference type="PROSITE" id="PS00822">
    <property type="entry name" value="CYTO_HEME_LYASE_2"/>
    <property type="match status" value="1"/>
</dbReference>
<reference evidence="12 13" key="1">
    <citation type="journal article" date="2018" name="Front. Microbiol.">
        <title>Prospects for Fungal Bioremediation of Acidic Radioactive Waste Sites: Characterization and Genome Sequence of Rhodotorula taiwanensis MD1149.</title>
        <authorList>
            <person name="Tkavc R."/>
            <person name="Matrosova V.Y."/>
            <person name="Grichenko O.E."/>
            <person name="Gostincar C."/>
            <person name="Volpe R.P."/>
            <person name="Klimenkova P."/>
            <person name="Gaidamakova E.K."/>
            <person name="Zhou C.E."/>
            <person name="Stewart B.J."/>
            <person name="Lyman M.G."/>
            <person name="Malfatti S.A."/>
            <person name="Rubinfeld B."/>
            <person name="Courtot M."/>
            <person name="Singh J."/>
            <person name="Dalgard C.L."/>
            <person name="Hamilton T."/>
            <person name="Frey K.G."/>
            <person name="Gunde-Cimerman N."/>
            <person name="Dugan L."/>
            <person name="Daly M.J."/>
        </authorList>
    </citation>
    <scope>NUCLEOTIDE SEQUENCE [LARGE SCALE GENOMIC DNA]</scope>
    <source>
        <strain evidence="12 13">MD1149</strain>
    </source>
</reference>
<evidence type="ECO:0000313" key="13">
    <source>
        <dbReference type="Proteomes" id="UP000237144"/>
    </source>
</evidence>
<dbReference type="PANTHER" id="PTHR12743:SF3">
    <property type="entry name" value="HOLOCYTOCHROME-C SYNTHASE"/>
    <property type="match status" value="1"/>
</dbReference>
<keyword evidence="13" id="KW-1185">Reference proteome</keyword>
<keyword evidence="6 10" id="KW-0408">Iron</keyword>
<comment type="function">
    <text evidence="10">Lyase that catalyzes the covalent linking of the heme group to the cytochrome C apoprotein to produce the mature functional cytochrome.</text>
</comment>
<dbReference type="GO" id="GO:0004408">
    <property type="term" value="F:holocytochrome-c synthase activity"/>
    <property type="evidence" value="ECO:0007669"/>
    <property type="project" value="UniProtKB-EC"/>
</dbReference>
<dbReference type="PANTHER" id="PTHR12743">
    <property type="entry name" value="CYTOCHROME C1 HEME LYASE"/>
    <property type="match status" value="1"/>
</dbReference>
<comment type="similarity">
    <text evidence="2 10">Belongs to the cytochrome c-type heme lyase family.</text>
</comment>
<name>A0A2S5B4R3_9BASI</name>
<dbReference type="Proteomes" id="UP000237144">
    <property type="component" value="Unassembled WGS sequence"/>
</dbReference>
<evidence type="ECO:0000256" key="1">
    <source>
        <dbReference type="ARBA" id="ARBA00004273"/>
    </source>
</evidence>
<evidence type="ECO:0000256" key="10">
    <source>
        <dbReference type="RuleBase" id="RU363130"/>
    </source>
</evidence>